<dbReference type="EMBL" id="SRYD01000024">
    <property type="protein sequence ID" value="TGY74204.1"/>
    <property type="molecule type" value="Genomic_DNA"/>
</dbReference>
<evidence type="ECO:0000313" key="1">
    <source>
        <dbReference type="EMBL" id="TGY74204.1"/>
    </source>
</evidence>
<dbReference type="AlphaFoldDB" id="A0A4S2FXS6"/>
<proteinExistence type="predicted"/>
<dbReference type="RefSeq" id="WP_128713550.1">
    <property type="nucleotide sequence ID" value="NZ_SRYD01000024.1"/>
</dbReference>
<organism evidence="1 2">
    <name type="scientific">Muribaculum intestinale</name>
    <dbReference type="NCBI Taxonomy" id="1796646"/>
    <lineage>
        <taxon>Bacteria</taxon>
        <taxon>Pseudomonadati</taxon>
        <taxon>Bacteroidota</taxon>
        <taxon>Bacteroidia</taxon>
        <taxon>Bacteroidales</taxon>
        <taxon>Muribaculaceae</taxon>
        <taxon>Muribaculum</taxon>
    </lineage>
</organism>
<name>A0A4S2FXS6_9BACT</name>
<dbReference type="Proteomes" id="UP000306630">
    <property type="component" value="Unassembled WGS sequence"/>
</dbReference>
<reference evidence="1 2" key="1">
    <citation type="submission" date="2019-04" db="EMBL/GenBank/DDBJ databases">
        <title>Microbes associate with the intestines of laboratory mice.</title>
        <authorList>
            <person name="Navarre W."/>
            <person name="Wong E."/>
            <person name="Huang K."/>
            <person name="Tropini C."/>
            <person name="Ng K."/>
            <person name="Yu B."/>
        </authorList>
    </citation>
    <scope>NUCLEOTIDE SEQUENCE [LARGE SCALE GENOMIC DNA]</scope>
    <source>
        <strain evidence="1 2">NM06_A21</strain>
    </source>
</reference>
<comment type="caution">
    <text evidence="1">The sequence shown here is derived from an EMBL/GenBank/DDBJ whole genome shotgun (WGS) entry which is preliminary data.</text>
</comment>
<accession>A0A4S2FXS6</accession>
<gene>
    <name evidence="1" type="ORF">E5333_07195</name>
</gene>
<evidence type="ECO:0000313" key="2">
    <source>
        <dbReference type="Proteomes" id="UP000306630"/>
    </source>
</evidence>
<protein>
    <submittedName>
        <fullName evidence="1">Uncharacterized protein</fullName>
    </submittedName>
</protein>
<sequence length="172" mass="19008">MTEPKTKKCEVCGEKKSIQDFSKAYKNRCKACVAAEARMHRASQDAEAGRIKPRLKDGVHRVGSRVVTFKKARIRATGEIVEVMPQDEPMTYTGYPYKAVDGRLIPSCALQFEPEIDWEQRTFEAALAALTGILSNPAITDCYDDGVMTSAAHDAEIAARTLIAELQKGEAR</sequence>